<dbReference type="GO" id="GO:0005506">
    <property type="term" value="F:iron ion binding"/>
    <property type="evidence" value="ECO:0007669"/>
    <property type="project" value="InterPro"/>
</dbReference>
<dbReference type="EMBL" id="JACATZ010000001">
    <property type="protein sequence ID" value="NWJ45756.1"/>
    <property type="molecule type" value="Genomic_DNA"/>
</dbReference>
<evidence type="ECO:0000313" key="7">
    <source>
        <dbReference type="Proteomes" id="UP000521676"/>
    </source>
</evidence>
<evidence type="ECO:0000259" key="4">
    <source>
        <dbReference type="SMART" id="SM01008"/>
    </source>
</evidence>
<dbReference type="InterPro" id="IPR000674">
    <property type="entry name" value="Ald_Oxase/Xan_DH_a/b"/>
</dbReference>
<organism evidence="5 7">
    <name type="scientific">Candidatus Chlorohelix allophototropha</name>
    <dbReference type="NCBI Taxonomy" id="3003348"/>
    <lineage>
        <taxon>Bacteria</taxon>
        <taxon>Bacillati</taxon>
        <taxon>Chloroflexota</taxon>
        <taxon>Chloroflexia</taxon>
        <taxon>Candidatus Chloroheliales</taxon>
        <taxon>Candidatus Chloroheliaceae</taxon>
        <taxon>Candidatus Chlorohelix</taxon>
    </lineage>
</organism>
<keyword evidence="1" id="KW-0500">Molybdenum</keyword>
<evidence type="ECO:0000313" key="6">
    <source>
        <dbReference type="EMBL" id="WJW67625.1"/>
    </source>
</evidence>
<evidence type="ECO:0000313" key="5">
    <source>
        <dbReference type="EMBL" id="NWJ45756.1"/>
    </source>
</evidence>
<dbReference type="InterPro" id="IPR008274">
    <property type="entry name" value="AldOxase/xan_DH_MoCoBD1"/>
</dbReference>
<dbReference type="InterPro" id="IPR046867">
    <property type="entry name" value="AldOxase/xan_DH_MoCoBD2"/>
</dbReference>
<dbReference type="FunFam" id="3.30.365.10:FF:000001">
    <property type="entry name" value="Xanthine dehydrogenase oxidase"/>
    <property type="match status" value="1"/>
</dbReference>
<dbReference type="Proteomes" id="UP000521676">
    <property type="component" value="Unassembled WGS sequence"/>
</dbReference>
<dbReference type="AlphaFoldDB" id="A0A8T7M2Z9"/>
<gene>
    <name evidence="5" type="ORF">HXX08_07745</name>
    <name evidence="6" type="ORF">OZ401_000894</name>
</gene>
<evidence type="ECO:0000256" key="1">
    <source>
        <dbReference type="ARBA" id="ARBA00022505"/>
    </source>
</evidence>
<dbReference type="InterPro" id="IPR016208">
    <property type="entry name" value="Ald_Oxase/xanthine_DH-like"/>
</dbReference>
<dbReference type="Gene3D" id="3.30.365.10">
    <property type="entry name" value="Aldehyde oxidase/xanthine dehydrogenase, molybdopterin binding domain"/>
    <property type="match status" value="4"/>
</dbReference>
<dbReference type="Proteomes" id="UP001431572">
    <property type="component" value="Chromosome 1"/>
</dbReference>
<dbReference type="SMART" id="SM01008">
    <property type="entry name" value="Ald_Xan_dh_C"/>
    <property type="match status" value="1"/>
</dbReference>
<dbReference type="GO" id="GO:0016491">
    <property type="term" value="F:oxidoreductase activity"/>
    <property type="evidence" value="ECO:0007669"/>
    <property type="project" value="UniProtKB-KW"/>
</dbReference>
<reference evidence="6" key="2">
    <citation type="journal article" date="2024" name="Nature">
        <title>Anoxygenic phototroph of the Chloroflexota uses a type I reaction centre.</title>
        <authorList>
            <person name="Tsuji J.M."/>
            <person name="Shaw N.A."/>
            <person name="Nagashima S."/>
            <person name="Venkiteswaran J.J."/>
            <person name="Schiff S.L."/>
            <person name="Watanabe T."/>
            <person name="Fukui M."/>
            <person name="Hanada S."/>
            <person name="Tank M."/>
            <person name="Neufeld J.D."/>
        </authorList>
    </citation>
    <scope>NUCLEOTIDE SEQUENCE</scope>
    <source>
        <strain evidence="6">L227-S17</strain>
    </source>
</reference>
<evidence type="ECO:0000256" key="3">
    <source>
        <dbReference type="ARBA" id="ARBA00053029"/>
    </source>
</evidence>
<dbReference type="Pfam" id="PF20256">
    <property type="entry name" value="MoCoBD_2"/>
    <property type="match status" value="1"/>
</dbReference>
<evidence type="ECO:0000256" key="2">
    <source>
        <dbReference type="ARBA" id="ARBA00023002"/>
    </source>
</evidence>
<accession>A0A8T7M2Z9</accession>
<dbReference type="Gene3D" id="3.90.1170.50">
    <property type="entry name" value="Aldehyde oxidase/xanthine dehydrogenase, a/b hammerhead"/>
    <property type="match status" value="1"/>
</dbReference>
<sequence length="764" mass="83554">MTINSMIGARVKRKEDLRLITGRATYVDDVKLANMLYASFVRSPYAHGRVTGLDFLNQFPDCQIFRWDDFKDTIKFNPVYRRLPNRPYLSDGVVRMAGEMVALVVAPTAAAAEDQANDILVDLEQLPVIVNPEEALKTDAPLVYSTLQSNLAKVSEKGDRAAIAAIIDACPIIVEERIYNQRLAAISLETRGIVADYNRGNGQLTVWLSNQAPHLSRSVFAAALNLPEHRVRVIAPEVGGGFGAKITVYPEEIIVAAAAVKLGRSIKWVENRTENLIATYHGRNQIDYVRIGATEEGIIKGLELRLVADIGAYANDESLLIPSLTALMASGCYAIKNIYTRIEYVYTNTTPMTAYRGAGRPEASYLVERMMDALAARLQLDPPEVRRRNFIKPNQFPYKSPTSATYDSGDYLNTMEVALQSFGYEEMRSMQAQRRAEAGGKLPHKLMGIGMGSYVERGSMGFENSVIRVHPDGSVMVFTGTSPHGQGGETTMAQIVADTLGISMERIEVSHGDTKETPYGQGTYGSRSVAVGGSAVRLASLSVRDKMVKLAAHMLEASENDIEVLEGSFSVKGVPGSSRTFVEIARTAYQPDRLPADMEMGLESSRYFNAPDLTFPFGTHICALEINTETGEVEFIKYVSVDDCGNVINPMIVDGQIHGGLAQGISQALYEEVVYDEDGQLLSGSLMDYTFPTATELPPYTLNRTFTPSPLNPLGSKGIGESGATGSPPAVVNAVLDALRPYGVTNLDMPLRHEKLWKIISELS</sequence>
<dbReference type="Pfam" id="PF02738">
    <property type="entry name" value="MoCoBD_1"/>
    <property type="match status" value="1"/>
</dbReference>
<dbReference type="SUPFAM" id="SSF54665">
    <property type="entry name" value="CO dehydrogenase molybdoprotein N-domain-like"/>
    <property type="match status" value="1"/>
</dbReference>
<feature type="domain" description="Aldehyde oxidase/xanthine dehydrogenase a/b hammerhead" evidence="4">
    <location>
        <begin position="21"/>
        <end position="127"/>
    </location>
</feature>
<name>A0A8T7M2Z9_9CHLR</name>
<dbReference type="RefSeq" id="WP_341469513.1">
    <property type="nucleotide sequence ID" value="NZ_CP128399.1"/>
</dbReference>
<comment type="cofactor">
    <cofactor evidence="3">
        <name>Mo-molybdopterin cytosine dinucleotide</name>
        <dbReference type="ChEBI" id="CHEBI:71308"/>
    </cofactor>
</comment>
<dbReference type="SUPFAM" id="SSF56003">
    <property type="entry name" value="Molybdenum cofactor-binding domain"/>
    <property type="match status" value="1"/>
</dbReference>
<evidence type="ECO:0000313" key="8">
    <source>
        <dbReference type="Proteomes" id="UP001431572"/>
    </source>
</evidence>
<dbReference type="Pfam" id="PF01315">
    <property type="entry name" value="Ald_Xan_dh_C"/>
    <property type="match status" value="1"/>
</dbReference>
<keyword evidence="8" id="KW-1185">Reference proteome</keyword>
<dbReference type="EMBL" id="CP128399">
    <property type="protein sequence ID" value="WJW67625.1"/>
    <property type="molecule type" value="Genomic_DNA"/>
</dbReference>
<dbReference type="InterPro" id="IPR037165">
    <property type="entry name" value="AldOxase/xan_DH_Mopterin-bd_sf"/>
</dbReference>
<reference evidence="5 7" key="1">
    <citation type="submission" date="2020-06" db="EMBL/GenBank/DDBJ databases">
        <title>Anoxygenic phototrophic Chloroflexota member uses a Type I reaction center.</title>
        <authorList>
            <person name="Tsuji J.M."/>
            <person name="Shaw N.A."/>
            <person name="Nagashima S."/>
            <person name="Venkiteswaran J."/>
            <person name="Schiff S.L."/>
            <person name="Hanada S."/>
            <person name="Tank M."/>
            <person name="Neufeld J.D."/>
        </authorList>
    </citation>
    <scope>NUCLEOTIDE SEQUENCE [LARGE SCALE GENOMIC DNA]</scope>
    <source>
        <strain evidence="5">L227-S17</strain>
    </source>
</reference>
<keyword evidence="2" id="KW-0560">Oxidoreductase</keyword>
<protein>
    <submittedName>
        <fullName evidence="5">Molybdopterin-dependent oxidoreductase</fullName>
    </submittedName>
</protein>
<dbReference type="PANTHER" id="PTHR11908:SF132">
    <property type="entry name" value="ALDEHYDE OXIDASE 1-RELATED"/>
    <property type="match status" value="1"/>
</dbReference>
<proteinExistence type="predicted"/>
<dbReference type="PANTHER" id="PTHR11908">
    <property type="entry name" value="XANTHINE DEHYDROGENASE"/>
    <property type="match status" value="1"/>
</dbReference>
<dbReference type="InterPro" id="IPR036856">
    <property type="entry name" value="Ald_Oxase/Xan_DH_a/b_sf"/>
</dbReference>